<reference evidence="1" key="1">
    <citation type="submission" date="2016-07" db="EMBL/GenBank/DDBJ databases">
        <title>Microvirga ossetica sp. nov. a new species of rhizobia isolated from root nodules of the legume species Vicia alpestris Steven originated from North Ossetia region in the Caucasus.</title>
        <authorList>
            <person name="Safronova V.I."/>
            <person name="Kuznetsova I.G."/>
            <person name="Sazanova A.L."/>
            <person name="Belimov A."/>
            <person name="Andronov E."/>
            <person name="Osledkin Y.S."/>
            <person name="Onishchuk O.P."/>
            <person name="Kurchak O.N."/>
            <person name="Shaposhnikov A.I."/>
            <person name="Willems A."/>
            <person name="Tikhonovich I.A."/>
        </authorList>
    </citation>
    <scope>NUCLEOTIDE SEQUENCE [LARGE SCALE GENOMIC DNA]</scope>
    <source>
        <strain evidence="1">V5/3M</strain>
        <plasmid evidence="1">unnamed1</plasmid>
    </source>
</reference>
<accession>A0A1B2ERB8</accession>
<dbReference type="AlphaFoldDB" id="A0A1B2ERB8"/>
<geneLocation type="plasmid" evidence="1">
    <name>unnamed1</name>
</geneLocation>
<dbReference type="EMBL" id="CP016617">
    <property type="protein sequence ID" value="ANY82534.1"/>
    <property type="molecule type" value="Genomic_DNA"/>
</dbReference>
<gene>
    <name evidence="1" type="ORF">BB934_30090</name>
</gene>
<sequence>MGDYGSSCLSEGRAGSVRGGDRLPWVTTASSADQEDDNFAPLRSLDWQAHVYGECSAGIAEACTRRGLVLHVFPWQPTTARAGLKRGAVYLMRPDGHIGLADPDASPARLEQYLDTRGVLPLNAGRATSPGPHSLA</sequence>
<evidence type="ECO:0000313" key="1">
    <source>
        <dbReference type="EMBL" id="ANY82534.1"/>
    </source>
</evidence>
<organism evidence="1">
    <name type="scientific">Microvirga ossetica</name>
    <dbReference type="NCBI Taxonomy" id="1882682"/>
    <lineage>
        <taxon>Bacteria</taxon>
        <taxon>Pseudomonadati</taxon>
        <taxon>Pseudomonadota</taxon>
        <taxon>Alphaproteobacteria</taxon>
        <taxon>Hyphomicrobiales</taxon>
        <taxon>Methylobacteriaceae</taxon>
        <taxon>Microvirga</taxon>
    </lineage>
</organism>
<proteinExistence type="predicted"/>
<keyword evidence="1" id="KW-0614">Plasmid</keyword>
<protein>
    <recommendedName>
        <fullName evidence="2">FAD-binding domain-containing protein</fullName>
    </recommendedName>
</protein>
<dbReference type="KEGG" id="moc:BB934_30090"/>
<name>A0A1B2ERB8_9HYPH</name>
<evidence type="ECO:0008006" key="2">
    <source>
        <dbReference type="Google" id="ProtNLM"/>
    </source>
</evidence>